<keyword evidence="1" id="KW-0472">Membrane</keyword>
<dbReference type="RefSeq" id="WP_086193294.1">
    <property type="nucleotide sequence ID" value="NZ_JABERG010000001.1"/>
</dbReference>
<keyword evidence="1" id="KW-1133">Transmembrane helix</keyword>
<dbReference type="Proteomes" id="UP000291380">
    <property type="component" value="Unassembled WGS sequence"/>
</dbReference>
<evidence type="ECO:0000313" key="2">
    <source>
        <dbReference type="EMBL" id="NNH86502.1"/>
    </source>
</evidence>
<name>A0A241VJN0_9GAMM</name>
<sequence length="103" mass="11596">MDYWNSVLLISIIAIVGLTVITLIVGCKIWKNLVVTLIIATFISFLILCAISFLWRQGVYVPWSNNNLWNEILTVEMGLMSFVIGGVSTFIMMLGILISKNNR</sequence>
<dbReference type="AlphaFoldDB" id="A0A241VJN0"/>
<comment type="caution">
    <text evidence="3">The sequence shown here is derived from an EMBL/GenBank/DDBJ whole genome shotgun (WGS) entry which is preliminary data.</text>
</comment>
<accession>A0A7Y2RWY3</accession>
<keyword evidence="5" id="KW-1185">Reference proteome</keyword>
<reference evidence="3 4" key="1">
    <citation type="submission" date="2019-02" db="EMBL/GenBank/DDBJ databases">
        <title>High diversity of culturable Acinetobacter species in natural soil and water ecosystems.</title>
        <authorList>
            <person name="Radolfova-Krizova L."/>
            <person name="Nemec A."/>
        </authorList>
    </citation>
    <scope>NUCLEOTIDE SEQUENCE [LARGE SCALE GENOMIC DNA]</scope>
    <source>
        <strain evidence="3 4">ANC 4281</strain>
    </source>
</reference>
<accession>A0A241VJN0</accession>
<evidence type="ECO:0000313" key="5">
    <source>
        <dbReference type="Proteomes" id="UP000546536"/>
    </source>
</evidence>
<feature type="transmembrane region" description="Helical" evidence="1">
    <location>
        <begin position="33"/>
        <end position="55"/>
    </location>
</feature>
<feature type="transmembrane region" description="Helical" evidence="1">
    <location>
        <begin position="75"/>
        <end position="98"/>
    </location>
</feature>
<keyword evidence="1" id="KW-0812">Transmembrane</keyword>
<evidence type="ECO:0000313" key="4">
    <source>
        <dbReference type="Proteomes" id="UP000291380"/>
    </source>
</evidence>
<protein>
    <submittedName>
        <fullName evidence="3">Uncharacterized protein</fullName>
    </submittedName>
</protein>
<gene>
    <name evidence="3" type="ORF">E0H85_13575</name>
    <name evidence="2" type="ORF">HLH13_02000</name>
</gene>
<evidence type="ECO:0000313" key="3">
    <source>
        <dbReference type="EMBL" id="TCB56614.1"/>
    </source>
</evidence>
<evidence type="ECO:0000256" key="1">
    <source>
        <dbReference type="SAM" id="Phobius"/>
    </source>
</evidence>
<dbReference type="EMBL" id="JABERG010000001">
    <property type="protein sequence ID" value="NNH86502.1"/>
    <property type="molecule type" value="Genomic_DNA"/>
</dbReference>
<proteinExistence type="predicted"/>
<organism evidence="3 4">
    <name type="scientific">Acinetobacter terrae</name>
    <dbReference type="NCBI Taxonomy" id="2731247"/>
    <lineage>
        <taxon>Bacteria</taxon>
        <taxon>Pseudomonadati</taxon>
        <taxon>Pseudomonadota</taxon>
        <taxon>Gammaproteobacteria</taxon>
        <taxon>Moraxellales</taxon>
        <taxon>Moraxellaceae</taxon>
        <taxon>Acinetobacter</taxon>
        <taxon>Acinetobacter Taxon 24</taxon>
    </lineage>
</organism>
<feature type="transmembrane region" description="Helical" evidence="1">
    <location>
        <begin position="6"/>
        <end position="26"/>
    </location>
</feature>
<accession>A0A4R0EIL4</accession>
<reference evidence="2 5" key="2">
    <citation type="submission" date="2020-04" db="EMBL/GenBank/DDBJ databases">
        <title>Acinetobacter Taxon 24.</title>
        <authorList>
            <person name="Nemec A."/>
            <person name="Radolfova-Krizova L."/>
            <person name="Higgins P.G."/>
            <person name="Spanelova P."/>
        </authorList>
    </citation>
    <scope>NUCLEOTIDE SEQUENCE [LARGE SCALE GENOMIC DNA]</scope>
    <source>
        <strain evidence="2 5">ANC 4279</strain>
    </source>
</reference>
<dbReference type="OrthoDB" id="6694949at2"/>
<dbReference type="EMBL" id="SJOA01000021">
    <property type="protein sequence ID" value="TCB56614.1"/>
    <property type="molecule type" value="Genomic_DNA"/>
</dbReference>
<dbReference type="Proteomes" id="UP000546536">
    <property type="component" value="Unassembled WGS sequence"/>
</dbReference>